<dbReference type="InterPro" id="IPR036259">
    <property type="entry name" value="MFS_trans_sf"/>
</dbReference>
<dbReference type="Proteomes" id="UP000218784">
    <property type="component" value="Unassembled WGS sequence"/>
</dbReference>
<proteinExistence type="predicted"/>
<feature type="transmembrane region" description="Helical" evidence="1">
    <location>
        <begin position="164"/>
        <end position="187"/>
    </location>
</feature>
<feature type="transmembrane region" description="Helical" evidence="1">
    <location>
        <begin position="329"/>
        <end position="348"/>
    </location>
</feature>
<keyword evidence="1" id="KW-0812">Transmembrane</keyword>
<dbReference type="Gene3D" id="1.20.1250.20">
    <property type="entry name" value="MFS general substrate transporter like domains"/>
    <property type="match status" value="1"/>
</dbReference>
<dbReference type="SUPFAM" id="SSF103473">
    <property type="entry name" value="MFS general substrate transporter"/>
    <property type="match status" value="1"/>
</dbReference>
<reference evidence="2 3" key="1">
    <citation type="submission" date="2017-09" db="EMBL/GenBank/DDBJ databases">
        <title>Sphingomonas ginsenosidimutans KACC 14949, whole genome shotgun sequence.</title>
        <authorList>
            <person name="Feng G."/>
            <person name="Zhu H."/>
        </authorList>
    </citation>
    <scope>NUCLEOTIDE SEQUENCE [LARGE SCALE GENOMIC DNA]</scope>
    <source>
        <strain evidence="2 3">KACC 14949</strain>
    </source>
</reference>
<protein>
    <recommendedName>
        <fullName evidence="4">MFS transporter</fullName>
    </recommendedName>
</protein>
<feature type="transmembrane region" description="Helical" evidence="1">
    <location>
        <begin position="266"/>
        <end position="284"/>
    </location>
</feature>
<feature type="transmembrane region" description="Helical" evidence="1">
    <location>
        <begin position="239"/>
        <end position="259"/>
    </location>
</feature>
<comment type="caution">
    <text evidence="2">The sequence shown here is derived from an EMBL/GenBank/DDBJ whole genome shotgun (WGS) entry which is preliminary data.</text>
</comment>
<dbReference type="RefSeq" id="WP_096614055.1">
    <property type="nucleotide sequence ID" value="NZ_NWVD01000014.1"/>
</dbReference>
<name>A0A2A4HUE4_9SPHN</name>
<feature type="transmembrane region" description="Helical" evidence="1">
    <location>
        <begin position="77"/>
        <end position="98"/>
    </location>
</feature>
<sequence length="387" mass="38732">MRPARAHGAYYAAHVAKSLLWTASDLVTIYALVSLYGVDPALAGWLFLIGLAANAGADFAVGAWLDRRPGGTPRLAAGGMLVAALAFPLTVLAAPFGWSALLTATLAFRLGYAAYDVPHNALLSRLAADLPAATRLSRGRTLGSGAAAALVGTGLHLLGDRASIPWLLGGLAVAALIGGAAVLPLLIRMPAPPGRGDAEDAPGLPWRFLAGSVAGIVALAALGKGVMHLPPTTVSPDAGTMLVLLTAGRTVTALVPLAMPDPRQGLRLLAGLYAGAALAGPALLAVGGMALPFLLGTMLGVTNLVGWALLPRLARGAGGYARYTMVSKLALGAAGLAMTAALAGQSSFTVTGLMILSGGTAAGCLFAALLLLVAALTSRLTHGATGR</sequence>
<feature type="transmembrane region" description="Helical" evidence="1">
    <location>
        <begin position="44"/>
        <end position="65"/>
    </location>
</feature>
<keyword evidence="3" id="KW-1185">Reference proteome</keyword>
<feature type="transmembrane region" description="Helical" evidence="1">
    <location>
        <begin position="208"/>
        <end position="227"/>
    </location>
</feature>
<gene>
    <name evidence="2" type="ORF">COA17_17240</name>
</gene>
<evidence type="ECO:0000313" key="3">
    <source>
        <dbReference type="Proteomes" id="UP000218784"/>
    </source>
</evidence>
<organism evidence="2 3">
    <name type="scientific">Sphingomonas ginsenosidimutans</name>
    <dbReference type="NCBI Taxonomy" id="862134"/>
    <lineage>
        <taxon>Bacteria</taxon>
        <taxon>Pseudomonadati</taxon>
        <taxon>Pseudomonadota</taxon>
        <taxon>Alphaproteobacteria</taxon>
        <taxon>Sphingomonadales</taxon>
        <taxon>Sphingomonadaceae</taxon>
        <taxon>Sphingomonas</taxon>
    </lineage>
</organism>
<keyword evidence="1" id="KW-0472">Membrane</keyword>
<feature type="transmembrane region" description="Helical" evidence="1">
    <location>
        <begin position="20"/>
        <end position="38"/>
    </location>
</feature>
<dbReference type="AlphaFoldDB" id="A0A2A4HUE4"/>
<evidence type="ECO:0008006" key="4">
    <source>
        <dbReference type="Google" id="ProtNLM"/>
    </source>
</evidence>
<accession>A0A2A4HUE4</accession>
<feature type="transmembrane region" description="Helical" evidence="1">
    <location>
        <begin position="354"/>
        <end position="377"/>
    </location>
</feature>
<dbReference type="EMBL" id="NWVD01000014">
    <property type="protein sequence ID" value="PCG07633.1"/>
    <property type="molecule type" value="Genomic_DNA"/>
</dbReference>
<evidence type="ECO:0000313" key="2">
    <source>
        <dbReference type="EMBL" id="PCG07633.1"/>
    </source>
</evidence>
<evidence type="ECO:0000256" key="1">
    <source>
        <dbReference type="SAM" id="Phobius"/>
    </source>
</evidence>
<feature type="transmembrane region" description="Helical" evidence="1">
    <location>
        <begin position="290"/>
        <end position="309"/>
    </location>
</feature>
<keyword evidence="1" id="KW-1133">Transmembrane helix</keyword>